<dbReference type="VEuPathDB" id="ToxoDB:cyc_07046"/>
<dbReference type="InParanoid" id="A0A1D3CZM1"/>
<dbReference type="EMBL" id="JROU02001381">
    <property type="protein sequence ID" value="OEH76652.1"/>
    <property type="molecule type" value="Genomic_DNA"/>
</dbReference>
<proteinExistence type="predicted"/>
<dbReference type="AlphaFoldDB" id="A0A1D3CZM1"/>
<protein>
    <submittedName>
        <fullName evidence="2">Uncharacterized protein</fullName>
    </submittedName>
</protein>
<sequence length="95" mass="10198">MAAEDSPKRRIRAASTSSLGNTSWTEDTCRGGSRSSEAAVKQALWDSAGEDKRNTAYAVCSTDWLVILLEDIRANLPTAEAAFLLRNAPPGLCNV</sequence>
<comment type="caution">
    <text evidence="2">The sequence shown here is derived from an EMBL/GenBank/DDBJ whole genome shotgun (WGS) entry which is preliminary data.</text>
</comment>
<reference evidence="2 3" key="1">
    <citation type="journal article" date="2016" name="BMC Genomics">
        <title>Comparative genomics reveals Cyclospora cayetanensis possesses coccidia-like metabolism and invasion components but unique surface antigens.</title>
        <authorList>
            <person name="Liu S."/>
            <person name="Wang L."/>
            <person name="Zheng H."/>
            <person name="Xu Z."/>
            <person name="Roellig D.M."/>
            <person name="Li N."/>
            <person name="Frace M.A."/>
            <person name="Tang K."/>
            <person name="Arrowood M.J."/>
            <person name="Moss D.M."/>
            <person name="Zhang L."/>
            <person name="Feng Y."/>
            <person name="Xiao L."/>
        </authorList>
    </citation>
    <scope>NUCLEOTIDE SEQUENCE [LARGE SCALE GENOMIC DNA]</scope>
    <source>
        <strain evidence="2 3">CHN_HEN01</strain>
    </source>
</reference>
<accession>A0A1D3CZM1</accession>
<evidence type="ECO:0000313" key="3">
    <source>
        <dbReference type="Proteomes" id="UP000095192"/>
    </source>
</evidence>
<evidence type="ECO:0000256" key="1">
    <source>
        <dbReference type="SAM" id="MobiDB-lite"/>
    </source>
</evidence>
<gene>
    <name evidence="2" type="ORF">cyc_07046</name>
</gene>
<feature type="compositionally biased region" description="Polar residues" evidence="1">
    <location>
        <begin position="14"/>
        <end position="26"/>
    </location>
</feature>
<keyword evidence="3" id="KW-1185">Reference proteome</keyword>
<feature type="region of interest" description="Disordered" evidence="1">
    <location>
        <begin position="1"/>
        <end position="36"/>
    </location>
</feature>
<evidence type="ECO:0000313" key="2">
    <source>
        <dbReference type="EMBL" id="OEH76652.1"/>
    </source>
</evidence>
<dbReference type="Proteomes" id="UP000095192">
    <property type="component" value="Unassembled WGS sequence"/>
</dbReference>
<name>A0A1D3CZM1_9EIME</name>
<organism evidence="2 3">
    <name type="scientific">Cyclospora cayetanensis</name>
    <dbReference type="NCBI Taxonomy" id="88456"/>
    <lineage>
        <taxon>Eukaryota</taxon>
        <taxon>Sar</taxon>
        <taxon>Alveolata</taxon>
        <taxon>Apicomplexa</taxon>
        <taxon>Conoidasida</taxon>
        <taxon>Coccidia</taxon>
        <taxon>Eucoccidiorida</taxon>
        <taxon>Eimeriorina</taxon>
        <taxon>Eimeriidae</taxon>
        <taxon>Cyclospora</taxon>
    </lineage>
</organism>